<sequence>MHLPGAWPGSDEGSGSRGEKAIVLAVMGVTGSGKSTFIKNVTGHEGVSVSSSLSSDTSEVVAYKFQHRGVWYILIDTPGFNGTVRPDNEITTLILSRLKELFAAGTQLNGVIYLHRIIDPRMSGSALRNTRMFRKLVGSNGFKNVVLATTFWDVVTEKVGAARERELRNEREFWGSMVEQGAQMGRLENNRASGLDLIEKMGTQGELMFSVQEEVFHQGETRAETEVPRDQRSEVEQLRRTLEAQRMREENDLRQALQRQESICQRQIELQRLEMEERLAAEQQAKRERQDEELRQADAEFQRQKAEIHLEMERQERRRREQAVEMQRRIEDVRTRGLEAAVVRQRIQAAYTCIGYKAQWPCDKCHGSITAYPLYYREYSVRTPGTFSSAMSPLRPSESAQVEQFELLFLRP</sequence>
<gene>
    <name evidence="3" type="ORF">F5Z01DRAFT_738817</name>
</gene>
<dbReference type="GO" id="GO:0005525">
    <property type="term" value="F:GTP binding"/>
    <property type="evidence" value="ECO:0007669"/>
    <property type="project" value="InterPro"/>
</dbReference>
<evidence type="ECO:0000313" key="4">
    <source>
        <dbReference type="Proteomes" id="UP000887229"/>
    </source>
</evidence>
<feature type="coiled-coil region" evidence="1">
    <location>
        <begin position="232"/>
        <end position="307"/>
    </location>
</feature>
<accession>A0A9P8CMF2</accession>
<comment type="caution">
    <text evidence="3">The sequence shown here is derived from an EMBL/GenBank/DDBJ whole genome shotgun (WGS) entry which is preliminary data.</text>
</comment>
<protein>
    <submittedName>
        <fullName evidence="3">P-loop containing nucleoside triphosphate hydrolase protein</fullName>
    </submittedName>
</protein>
<dbReference type="RefSeq" id="XP_046115879.1">
    <property type="nucleotide sequence ID" value="XM_046266823.1"/>
</dbReference>
<name>A0A9P8CMF2_9HYPO</name>
<dbReference type="InterPro" id="IPR027417">
    <property type="entry name" value="P-loop_NTPase"/>
</dbReference>
<evidence type="ECO:0000256" key="1">
    <source>
        <dbReference type="SAM" id="Coils"/>
    </source>
</evidence>
<dbReference type="GO" id="GO:0016787">
    <property type="term" value="F:hydrolase activity"/>
    <property type="evidence" value="ECO:0007669"/>
    <property type="project" value="UniProtKB-KW"/>
</dbReference>
<dbReference type="Proteomes" id="UP000887229">
    <property type="component" value="Unassembled WGS sequence"/>
</dbReference>
<reference evidence="3" key="1">
    <citation type="journal article" date="2021" name="IMA Fungus">
        <title>Genomic characterization of three marine fungi, including Emericellopsis atlantica sp. nov. with signatures of a generalist lifestyle and marine biomass degradation.</title>
        <authorList>
            <person name="Hagestad O.C."/>
            <person name="Hou L."/>
            <person name="Andersen J.H."/>
            <person name="Hansen E.H."/>
            <person name="Altermark B."/>
            <person name="Li C."/>
            <person name="Kuhnert E."/>
            <person name="Cox R.J."/>
            <person name="Crous P.W."/>
            <person name="Spatafora J.W."/>
            <person name="Lail K."/>
            <person name="Amirebrahimi M."/>
            <person name="Lipzen A."/>
            <person name="Pangilinan J."/>
            <person name="Andreopoulos W."/>
            <person name="Hayes R.D."/>
            <person name="Ng V."/>
            <person name="Grigoriev I.V."/>
            <person name="Jackson S.A."/>
            <person name="Sutton T.D.S."/>
            <person name="Dobson A.D.W."/>
            <person name="Rama T."/>
        </authorList>
    </citation>
    <scope>NUCLEOTIDE SEQUENCE</scope>
    <source>
        <strain evidence="3">TS7</strain>
    </source>
</reference>
<dbReference type="GeneID" id="70297726"/>
<dbReference type="Pfam" id="PF01926">
    <property type="entry name" value="MMR_HSR1"/>
    <property type="match status" value="1"/>
</dbReference>
<proteinExistence type="predicted"/>
<dbReference type="InterPro" id="IPR006073">
    <property type="entry name" value="GTP-bd"/>
</dbReference>
<keyword evidence="3" id="KW-0378">Hydrolase</keyword>
<dbReference type="AlphaFoldDB" id="A0A9P8CMF2"/>
<keyword evidence="1" id="KW-0175">Coiled coil</keyword>
<dbReference type="OrthoDB" id="8954335at2759"/>
<organism evidence="3 4">
    <name type="scientific">Emericellopsis atlantica</name>
    <dbReference type="NCBI Taxonomy" id="2614577"/>
    <lineage>
        <taxon>Eukaryota</taxon>
        <taxon>Fungi</taxon>
        <taxon>Dikarya</taxon>
        <taxon>Ascomycota</taxon>
        <taxon>Pezizomycotina</taxon>
        <taxon>Sordariomycetes</taxon>
        <taxon>Hypocreomycetidae</taxon>
        <taxon>Hypocreales</taxon>
        <taxon>Bionectriaceae</taxon>
        <taxon>Emericellopsis</taxon>
    </lineage>
</organism>
<dbReference type="EMBL" id="MU251265">
    <property type="protein sequence ID" value="KAG9251955.1"/>
    <property type="molecule type" value="Genomic_DNA"/>
</dbReference>
<evidence type="ECO:0000259" key="2">
    <source>
        <dbReference type="Pfam" id="PF01926"/>
    </source>
</evidence>
<keyword evidence="4" id="KW-1185">Reference proteome</keyword>
<dbReference type="SUPFAM" id="SSF52540">
    <property type="entry name" value="P-loop containing nucleoside triphosphate hydrolases"/>
    <property type="match status" value="1"/>
</dbReference>
<evidence type="ECO:0000313" key="3">
    <source>
        <dbReference type="EMBL" id="KAG9251955.1"/>
    </source>
</evidence>
<dbReference type="Gene3D" id="3.40.50.300">
    <property type="entry name" value="P-loop containing nucleotide triphosphate hydrolases"/>
    <property type="match status" value="1"/>
</dbReference>
<feature type="domain" description="G" evidence="2">
    <location>
        <begin position="24"/>
        <end position="81"/>
    </location>
</feature>